<comment type="caution">
    <text evidence="2">The sequence shown here is derived from an EMBL/GenBank/DDBJ whole genome shotgun (WGS) entry which is preliminary data.</text>
</comment>
<accession>A0A4C1VUQ9</accession>
<dbReference type="EMBL" id="BGZK01000419">
    <property type="protein sequence ID" value="GBP42481.1"/>
    <property type="molecule type" value="Genomic_DNA"/>
</dbReference>
<dbReference type="Proteomes" id="UP000299102">
    <property type="component" value="Unassembled WGS sequence"/>
</dbReference>
<reference evidence="2 3" key="1">
    <citation type="journal article" date="2019" name="Commun. Biol.">
        <title>The bagworm genome reveals a unique fibroin gene that provides high tensile strength.</title>
        <authorList>
            <person name="Kono N."/>
            <person name="Nakamura H."/>
            <person name="Ohtoshi R."/>
            <person name="Tomita M."/>
            <person name="Numata K."/>
            <person name="Arakawa K."/>
        </authorList>
    </citation>
    <scope>NUCLEOTIDE SEQUENCE [LARGE SCALE GENOMIC DNA]</scope>
</reference>
<gene>
    <name evidence="2" type="ORF">EVAR_29284_1</name>
</gene>
<keyword evidence="3" id="KW-1185">Reference proteome</keyword>
<organism evidence="2 3">
    <name type="scientific">Eumeta variegata</name>
    <name type="common">Bagworm moth</name>
    <name type="synonym">Eumeta japonica</name>
    <dbReference type="NCBI Taxonomy" id="151549"/>
    <lineage>
        <taxon>Eukaryota</taxon>
        <taxon>Metazoa</taxon>
        <taxon>Ecdysozoa</taxon>
        <taxon>Arthropoda</taxon>
        <taxon>Hexapoda</taxon>
        <taxon>Insecta</taxon>
        <taxon>Pterygota</taxon>
        <taxon>Neoptera</taxon>
        <taxon>Endopterygota</taxon>
        <taxon>Lepidoptera</taxon>
        <taxon>Glossata</taxon>
        <taxon>Ditrysia</taxon>
        <taxon>Tineoidea</taxon>
        <taxon>Psychidae</taxon>
        <taxon>Oiketicinae</taxon>
        <taxon>Eumeta</taxon>
    </lineage>
</organism>
<name>A0A4C1VUQ9_EUMVA</name>
<sequence>MPKIVDAGRRESGEPSPPRRSQPLPSTLFPPKIGNISHVVSPKSFQLLAVGQRRSLPGGVGHAPAASSGRRLRGGGGVSLYESKYDFTLARRAPHTHAPPLPFIISEAIPPHTPPFSARPWQRLHANFLEYRSSNHLVVVDAQTKWIEVSTMTTVLLVNWTTAAGYTDGWMRCARVPRDVYSQHRISIRREQLACYTPHGPVARFLRGIIAWIIQIGWKIA</sequence>
<evidence type="ECO:0000313" key="2">
    <source>
        <dbReference type="EMBL" id="GBP42481.1"/>
    </source>
</evidence>
<feature type="region of interest" description="Disordered" evidence="1">
    <location>
        <begin position="1"/>
        <end position="29"/>
    </location>
</feature>
<evidence type="ECO:0000313" key="3">
    <source>
        <dbReference type="Proteomes" id="UP000299102"/>
    </source>
</evidence>
<feature type="compositionally biased region" description="Basic and acidic residues" evidence="1">
    <location>
        <begin position="1"/>
        <end position="13"/>
    </location>
</feature>
<evidence type="ECO:0000256" key="1">
    <source>
        <dbReference type="SAM" id="MobiDB-lite"/>
    </source>
</evidence>
<proteinExistence type="predicted"/>
<protein>
    <submittedName>
        <fullName evidence="2">Uncharacterized protein</fullName>
    </submittedName>
</protein>
<dbReference type="AlphaFoldDB" id="A0A4C1VUQ9"/>